<dbReference type="EC" id="3.4.24.-" evidence="8"/>
<feature type="domain" description="Peptidase M10 metallopeptidase" evidence="7">
    <location>
        <begin position="255"/>
        <end position="289"/>
    </location>
</feature>
<proteinExistence type="predicted"/>
<reference evidence="8" key="1">
    <citation type="submission" date="2021-12" db="EMBL/GenBank/DDBJ databases">
        <title>Discovery of the Pendulisporaceae a myxobacterial family with distinct sporulation behavior and unique specialized metabolism.</title>
        <authorList>
            <person name="Garcia R."/>
            <person name="Popoff A."/>
            <person name="Bader C.D."/>
            <person name="Loehr J."/>
            <person name="Walesch S."/>
            <person name="Walt C."/>
            <person name="Boldt J."/>
            <person name="Bunk B."/>
            <person name="Haeckl F.J.F.P.J."/>
            <person name="Gunesch A.P."/>
            <person name="Birkelbach J."/>
            <person name="Nuebel U."/>
            <person name="Pietschmann T."/>
            <person name="Bach T."/>
            <person name="Mueller R."/>
        </authorList>
    </citation>
    <scope>NUCLEOTIDE SEQUENCE</scope>
    <source>
        <strain evidence="8">MSr11367</strain>
    </source>
</reference>
<keyword evidence="1" id="KW-0645">Protease</keyword>
<dbReference type="EMBL" id="CP089983">
    <property type="protein sequence ID" value="WXB01930.1"/>
    <property type="molecule type" value="Genomic_DNA"/>
</dbReference>
<evidence type="ECO:0000256" key="5">
    <source>
        <dbReference type="SAM" id="MobiDB-lite"/>
    </source>
</evidence>
<organism evidence="8 9">
    <name type="scientific">Pendulispora rubella</name>
    <dbReference type="NCBI Taxonomy" id="2741070"/>
    <lineage>
        <taxon>Bacteria</taxon>
        <taxon>Pseudomonadati</taxon>
        <taxon>Myxococcota</taxon>
        <taxon>Myxococcia</taxon>
        <taxon>Myxococcales</taxon>
        <taxon>Sorangiineae</taxon>
        <taxon>Pendulisporaceae</taxon>
        <taxon>Pendulispora</taxon>
    </lineage>
</organism>
<sequence length="310" mass="32582">MAKKVLIHALGAACTTLVVGCSSGAETMNDEAPSSGTAASLAAGPIDPGAKARSPETNLNAYPKLPRTAKRSAEASAVAHSDASAAVDVVKVETLADGSTSFTIFDPAPGVAPEALAESLRQSSGKDSVRVLRHESAPAATLAPNDCQYGQAHSITCPISYWTNNGWGHPQVGFNDHSGSGWPTDNAVYKWNQVQGLDSLYKWNACPSGGGTHCVNVYSGNYGDTGWVGLTHFVSGPGAFADGGTKVELNDYYAPNTFTRNCVVTHELGHALGLGHNDWSGDVMYYVANRREDIGGENRALLESIHSVYR</sequence>
<evidence type="ECO:0000256" key="4">
    <source>
        <dbReference type="ARBA" id="ARBA00022833"/>
    </source>
</evidence>
<dbReference type="InterPro" id="IPR024079">
    <property type="entry name" value="MetalloPept_cat_dom_sf"/>
</dbReference>
<dbReference type="PROSITE" id="PS51257">
    <property type="entry name" value="PROKAR_LIPOPROTEIN"/>
    <property type="match status" value="1"/>
</dbReference>
<keyword evidence="9" id="KW-1185">Reference proteome</keyword>
<dbReference type="GO" id="GO:0008237">
    <property type="term" value="F:metallopeptidase activity"/>
    <property type="evidence" value="ECO:0007669"/>
    <property type="project" value="UniProtKB-KW"/>
</dbReference>
<evidence type="ECO:0000256" key="6">
    <source>
        <dbReference type="SAM" id="SignalP"/>
    </source>
</evidence>
<name>A0ABZ2KV23_9BACT</name>
<dbReference type="InterPro" id="IPR001818">
    <property type="entry name" value="Pept_M10_metallopeptidase"/>
</dbReference>
<protein>
    <submittedName>
        <fullName evidence="8">Matrixin family metalloprotease</fullName>
        <ecNumber evidence="8">3.4.24.-</ecNumber>
    </submittedName>
</protein>
<dbReference type="SUPFAM" id="SSF55486">
    <property type="entry name" value="Metalloproteases ('zincins'), catalytic domain"/>
    <property type="match status" value="1"/>
</dbReference>
<keyword evidence="3 8" id="KW-0378">Hydrolase</keyword>
<evidence type="ECO:0000256" key="1">
    <source>
        <dbReference type="ARBA" id="ARBA00022670"/>
    </source>
</evidence>
<accession>A0ABZ2KV23</accession>
<feature type="signal peptide" evidence="6">
    <location>
        <begin position="1"/>
        <end position="24"/>
    </location>
</feature>
<keyword evidence="4" id="KW-0862">Zinc</keyword>
<gene>
    <name evidence="8" type="ORF">LVJ94_34060</name>
</gene>
<evidence type="ECO:0000313" key="8">
    <source>
        <dbReference type="EMBL" id="WXB01930.1"/>
    </source>
</evidence>
<dbReference type="Pfam" id="PF00413">
    <property type="entry name" value="Peptidase_M10"/>
    <property type="match status" value="1"/>
</dbReference>
<dbReference type="RefSeq" id="WP_394831550.1">
    <property type="nucleotide sequence ID" value="NZ_CP089929.1"/>
</dbReference>
<dbReference type="Proteomes" id="UP001374803">
    <property type="component" value="Chromosome"/>
</dbReference>
<evidence type="ECO:0000256" key="3">
    <source>
        <dbReference type="ARBA" id="ARBA00022801"/>
    </source>
</evidence>
<evidence type="ECO:0000259" key="7">
    <source>
        <dbReference type="Pfam" id="PF00413"/>
    </source>
</evidence>
<feature type="region of interest" description="Disordered" evidence="5">
    <location>
        <begin position="27"/>
        <end position="61"/>
    </location>
</feature>
<keyword evidence="6" id="KW-0732">Signal</keyword>
<evidence type="ECO:0000313" key="9">
    <source>
        <dbReference type="Proteomes" id="UP001374803"/>
    </source>
</evidence>
<evidence type="ECO:0000256" key="2">
    <source>
        <dbReference type="ARBA" id="ARBA00022723"/>
    </source>
</evidence>
<feature type="chain" id="PRO_5046685203" evidence="6">
    <location>
        <begin position="25"/>
        <end position="310"/>
    </location>
</feature>
<keyword evidence="8" id="KW-0482">Metalloprotease</keyword>
<keyword evidence="2" id="KW-0479">Metal-binding</keyword>
<dbReference type="Gene3D" id="3.40.390.10">
    <property type="entry name" value="Collagenase (Catalytic Domain)"/>
    <property type="match status" value="1"/>
</dbReference>